<evidence type="ECO:0000313" key="2">
    <source>
        <dbReference type="Proteomes" id="UP001243375"/>
    </source>
</evidence>
<keyword evidence="2" id="KW-1185">Reference proteome</keyword>
<dbReference type="EMBL" id="JASBWU010000005">
    <property type="protein sequence ID" value="KAJ9121666.1"/>
    <property type="molecule type" value="Genomic_DNA"/>
</dbReference>
<sequence>MSAPTAKPSTAPAEPSKPQAQRYVPGADGLASKRPKKKKANANGHTAPTSTMTGNTPVALLSKAPSASELPAELLAEKGEIERELKEDAAAAAASGGHEKGPIGEAVSRRMKVLTKKIQRFRAYTEKPEASLNPDQKAAIATLPALEGGLRELEDIAKSVETIEHEHRNSSRQELENAKLEAVEVYKSETLPLLATIISVHSSLHPASVSTSTSFIPVDLPPHLQEISSQDVSAIDDMYERLRNGGKEGVEVVLTLVKGLEGTHLHSLLSGAQTSGSTGPSVEQQEDSTPVFSPAAQDEALPETSEINPPASLSFLQQTNDVDETAHAARTATAMGAFEQGPNVADSAPKEVTPAHAEGMSFMQTSELPVQHTHQQSPFQSDHFQVQQGAYEGGPGMGMENAFKAGENVESAPAPSVAQLEGQALSAQQPSSFNWADAEDSHHVPETFSVSGGSEAPLASAPAPAAVTERVSVDASGIAPPLALEATGGVHPAQQTQGQRGRGGRGGRGGFRGGPRGGFRRNGPANPNSDNKNNNNNTGDNKAGPSTGADADGFQVAGRRRPPPAPGAPGGNQGGSFRGRGRGFPGGPGANTEGGRGRGRGRGGAANGPRPPNAGAQKSAPAAAVAATPTA</sequence>
<gene>
    <name evidence="1" type="ORF">QFC22_002286</name>
</gene>
<evidence type="ECO:0000313" key="1">
    <source>
        <dbReference type="EMBL" id="KAJ9121666.1"/>
    </source>
</evidence>
<protein>
    <submittedName>
        <fullName evidence="1">Uncharacterized protein</fullName>
    </submittedName>
</protein>
<proteinExistence type="predicted"/>
<reference evidence="1" key="1">
    <citation type="submission" date="2023-04" db="EMBL/GenBank/DDBJ databases">
        <title>Draft Genome sequencing of Naganishia species isolated from polar environments using Oxford Nanopore Technology.</title>
        <authorList>
            <person name="Leo P."/>
            <person name="Venkateswaran K."/>
        </authorList>
    </citation>
    <scope>NUCLEOTIDE SEQUENCE</scope>
    <source>
        <strain evidence="1">MNA-CCFEE 5425</strain>
    </source>
</reference>
<comment type="caution">
    <text evidence="1">The sequence shown here is derived from an EMBL/GenBank/DDBJ whole genome shotgun (WGS) entry which is preliminary data.</text>
</comment>
<name>A0ACC2XE56_9TREE</name>
<accession>A0ACC2XE56</accession>
<dbReference type="Proteomes" id="UP001243375">
    <property type="component" value="Unassembled WGS sequence"/>
</dbReference>
<organism evidence="1 2">
    <name type="scientific">Naganishia vaughanmartiniae</name>
    <dbReference type="NCBI Taxonomy" id="1424756"/>
    <lineage>
        <taxon>Eukaryota</taxon>
        <taxon>Fungi</taxon>
        <taxon>Dikarya</taxon>
        <taxon>Basidiomycota</taxon>
        <taxon>Agaricomycotina</taxon>
        <taxon>Tremellomycetes</taxon>
        <taxon>Filobasidiales</taxon>
        <taxon>Filobasidiaceae</taxon>
        <taxon>Naganishia</taxon>
    </lineage>
</organism>